<dbReference type="InterPro" id="IPR018967">
    <property type="entry name" value="FeS-contain_CDGSH-typ"/>
</dbReference>
<organism evidence="6 7">
    <name type="scientific">Novibacillus thermophilus</name>
    <dbReference type="NCBI Taxonomy" id="1471761"/>
    <lineage>
        <taxon>Bacteria</taxon>
        <taxon>Bacillati</taxon>
        <taxon>Bacillota</taxon>
        <taxon>Bacilli</taxon>
        <taxon>Bacillales</taxon>
        <taxon>Thermoactinomycetaceae</taxon>
        <taxon>Novibacillus</taxon>
    </lineage>
</organism>
<accession>A0A1U9K4Y3</accession>
<dbReference type="KEGG" id="ntr:B0W44_04165"/>
<dbReference type="GO" id="GO:0046872">
    <property type="term" value="F:metal ion binding"/>
    <property type="evidence" value="ECO:0007669"/>
    <property type="project" value="UniProtKB-KW"/>
</dbReference>
<keyword evidence="1" id="KW-0001">2Fe-2S</keyword>
<keyword evidence="4" id="KW-0411">Iron-sulfur</keyword>
<keyword evidence="3" id="KW-0408">Iron</keyword>
<protein>
    <recommendedName>
        <fullName evidence="5">Iron-binding zinc finger CDGSH type domain-containing protein</fullName>
    </recommendedName>
</protein>
<dbReference type="RefSeq" id="WP_077718905.1">
    <property type="nucleotide sequence ID" value="NZ_CP019699.1"/>
</dbReference>
<dbReference type="GO" id="GO:0005737">
    <property type="term" value="C:cytoplasm"/>
    <property type="evidence" value="ECO:0007669"/>
    <property type="project" value="UniProtKB-ARBA"/>
</dbReference>
<dbReference type="Pfam" id="PF09360">
    <property type="entry name" value="zf-CDGSH"/>
    <property type="match status" value="1"/>
</dbReference>
<dbReference type="OrthoDB" id="9795032at2"/>
<evidence type="ECO:0000313" key="7">
    <source>
        <dbReference type="Proteomes" id="UP000188603"/>
    </source>
</evidence>
<dbReference type="Proteomes" id="UP000188603">
    <property type="component" value="Chromosome"/>
</dbReference>
<dbReference type="GO" id="GO:0051537">
    <property type="term" value="F:2 iron, 2 sulfur cluster binding"/>
    <property type="evidence" value="ECO:0007669"/>
    <property type="project" value="UniProtKB-KW"/>
</dbReference>
<evidence type="ECO:0000256" key="3">
    <source>
        <dbReference type="ARBA" id="ARBA00023004"/>
    </source>
</evidence>
<proteinExistence type="predicted"/>
<dbReference type="Gene3D" id="3.40.5.90">
    <property type="entry name" value="CDGSH iron-sulfur domain, mitoNEET-type"/>
    <property type="match status" value="1"/>
</dbReference>
<evidence type="ECO:0000313" key="6">
    <source>
        <dbReference type="EMBL" id="AQS55088.1"/>
    </source>
</evidence>
<dbReference type="InterPro" id="IPR042216">
    <property type="entry name" value="MitoNEET_CISD"/>
</dbReference>
<gene>
    <name evidence="6" type="ORF">B0W44_04165</name>
</gene>
<name>A0A1U9K4Y3_9BACL</name>
<dbReference type="SMART" id="SM00704">
    <property type="entry name" value="ZnF_CDGSH"/>
    <property type="match status" value="1"/>
</dbReference>
<reference evidence="6 7" key="1">
    <citation type="journal article" date="2015" name="Int. J. Syst. Evol. Microbiol.">
        <title>Novibacillus thermophilus gen. nov., sp. nov., a Gram-staining-negative and moderately thermophilic member of the family Thermoactinomycetaceae.</title>
        <authorList>
            <person name="Yang G."/>
            <person name="Chen J."/>
            <person name="Zhou S."/>
        </authorList>
    </citation>
    <scope>NUCLEOTIDE SEQUENCE [LARGE SCALE GENOMIC DNA]</scope>
    <source>
        <strain evidence="6 7">SG-1</strain>
    </source>
</reference>
<dbReference type="EMBL" id="CP019699">
    <property type="protein sequence ID" value="AQS55088.1"/>
    <property type="molecule type" value="Genomic_DNA"/>
</dbReference>
<dbReference type="AlphaFoldDB" id="A0A1U9K4Y3"/>
<evidence type="ECO:0000259" key="5">
    <source>
        <dbReference type="SMART" id="SM00704"/>
    </source>
</evidence>
<keyword evidence="2" id="KW-0479">Metal-binding</keyword>
<evidence type="ECO:0000256" key="1">
    <source>
        <dbReference type="ARBA" id="ARBA00022714"/>
    </source>
</evidence>
<sequence>MADVTIKVRDNGPYIVSGDVELVDAEGNRFETKPKFSLCRCGLSENKPFCDGSHKENFESRVRAR</sequence>
<keyword evidence="7" id="KW-1185">Reference proteome</keyword>
<evidence type="ECO:0000256" key="4">
    <source>
        <dbReference type="ARBA" id="ARBA00023014"/>
    </source>
</evidence>
<feature type="domain" description="Iron-binding zinc finger CDGSH type" evidence="5">
    <location>
        <begin position="21"/>
        <end position="60"/>
    </location>
</feature>
<evidence type="ECO:0000256" key="2">
    <source>
        <dbReference type="ARBA" id="ARBA00022723"/>
    </source>
</evidence>